<dbReference type="AlphaFoldDB" id="A0A2T7NNN0"/>
<dbReference type="GO" id="GO:0009922">
    <property type="term" value="F:fatty acid elongase activity"/>
    <property type="evidence" value="ECO:0007669"/>
    <property type="project" value="UniProtKB-EC"/>
</dbReference>
<evidence type="ECO:0000256" key="1">
    <source>
        <dbReference type="ARBA" id="ARBA00004141"/>
    </source>
</evidence>
<dbReference type="PANTHER" id="PTHR11157:SF126">
    <property type="entry name" value="ELONGATION OF VERY LONG CHAIN FATTY ACIDS PROTEIN"/>
    <property type="match status" value="1"/>
</dbReference>
<comment type="caution">
    <text evidence="11">The sequence shown here is derived from an EMBL/GenBank/DDBJ whole genome shotgun (WGS) entry which is preliminary data.</text>
</comment>
<dbReference type="InterPro" id="IPR030457">
    <property type="entry name" value="ELO_CS"/>
</dbReference>
<keyword evidence="5 10" id="KW-0276">Fatty acid metabolism</keyword>
<organism evidence="11 12">
    <name type="scientific">Pomacea canaliculata</name>
    <name type="common">Golden apple snail</name>
    <dbReference type="NCBI Taxonomy" id="400727"/>
    <lineage>
        <taxon>Eukaryota</taxon>
        <taxon>Metazoa</taxon>
        <taxon>Spiralia</taxon>
        <taxon>Lophotrochozoa</taxon>
        <taxon>Mollusca</taxon>
        <taxon>Gastropoda</taxon>
        <taxon>Caenogastropoda</taxon>
        <taxon>Architaenioglossa</taxon>
        <taxon>Ampullarioidea</taxon>
        <taxon>Ampullariidae</taxon>
        <taxon>Pomacea</taxon>
    </lineage>
</organism>
<feature type="transmembrane region" description="Helical" evidence="10">
    <location>
        <begin position="170"/>
        <end position="188"/>
    </location>
</feature>
<dbReference type="GO" id="GO:0042761">
    <property type="term" value="P:very long-chain fatty acid biosynthetic process"/>
    <property type="evidence" value="ECO:0007669"/>
    <property type="project" value="TreeGrafter"/>
</dbReference>
<name>A0A2T7NNN0_POMCA</name>
<dbReference type="PANTHER" id="PTHR11157">
    <property type="entry name" value="FATTY ACID ACYL TRANSFERASE-RELATED"/>
    <property type="match status" value="1"/>
</dbReference>
<feature type="transmembrane region" description="Helical" evidence="10">
    <location>
        <begin position="200"/>
        <end position="219"/>
    </location>
</feature>
<keyword evidence="12" id="KW-1185">Reference proteome</keyword>
<dbReference type="STRING" id="400727.A0A2T7NNN0"/>
<evidence type="ECO:0000256" key="6">
    <source>
        <dbReference type="ARBA" id="ARBA00022989"/>
    </source>
</evidence>
<dbReference type="GO" id="GO:0034625">
    <property type="term" value="P:fatty acid elongation, monounsaturated fatty acid"/>
    <property type="evidence" value="ECO:0007669"/>
    <property type="project" value="TreeGrafter"/>
</dbReference>
<evidence type="ECO:0000256" key="7">
    <source>
        <dbReference type="ARBA" id="ARBA00023098"/>
    </source>
</evidence>
<evidence type="ECO:0000256" key="10">
    <source>
        <dbReference type="RuleBase" id="RU361115"/>
    </source>
</evidence>
<evidence type="ECO:0000256" key="3">
    <source>
        <dbReference type="ARBA" id="ARBA00022679"/>
    </source>
</evidence>
<keyword evidence="4 10" id="KW-0812">Transmembrane</keyword>
<evidence type="ECO:0000313" key="11">
    <source>
        <dbReference type="EMBL" id="PVD22781.1"/>
    </source>
</evidence>
<dbReference type="Pfam" id="PF01151">
    <property type="entry name" value="ELO"/>
    <property type="match status" value="1"/>
</dbReference>
<comment type="subcellular location">
    <subcellularLocation>
        <location evidence="1">Membrane</location>
        <topology evidence="1">Multi-pass membrane protein</topology>
    </subcellularLocation>
</comment>
<evidence type="ECO:0000256" key="4">
    <source>
        <dbReference type="ARBA" id="ARBA00022692"/>
    </source>
</evidence>
<comment type="similarity">
    <text evidence="10">Belongs to the ELO family.</text>
</comment>
<evidence type="ECO:0000256" key="9">
    <source>
        <dbReference type="ARBA" id="ARBA00023160"/>
    </source>
</evidence>
<dbReference type="PROSITE" id="PS01188">
    <property type="entry name" value="ELO"/>
    <property type="match status" value="1"/>
</dbReference>
<reference evidence="11 12" key="1">
    <citation type="submission" date="2018-04" db="EMBL/GenBank/DDBJ databases">
        <title>The genome of golden apple snail Pomacea canaliculata provides insight into stress tolerance and invasive adaptation.</title>
        <authorList>
            <person name="Liu C."/>
            <person name="Liu B."/>
            <person name="Ren Y."/>
            <person name="Zhang Y."/>
            <person name="Wang H."/>
            <person name="Li S."/>
            <person name="Jiang F."/>
            <person name="Yin L."/>
            <person name="Zhang G."/>
            <person name="Qian W."/>
            <person name="Fan W."/>
        </authorList>
    </citation>
    <scope>NUCLEOTIDE SEQUENCE [LARGE SCALE GENOMIC DNA]</scope>
    <source>
        <strain evidence="11">SZHN2017</strain>
        <tissue evidence="11">Muscle</tissue>
    </source>
</reference>
<sequence>MAAVVVLYLLTATQGPRLMSMCKPFQLNLLLIVYNFFMVVLSVYMFTVGAYLTIATDHSFVCTTVEEAHSKGHSALMYRVAWLFVFSKILEMADTVFFILRKKFNQVTFLHVYHHSSMFVFSWVVFKYVPGGQFLVYPLFNSFVHIIMYTYYALAAMGPSVQKYLWWKRYLTMLQIAQFVILLAFTLVNIVAECDFPKGFSYAALVYGLTILLLFINFYRRSYSSKDKGQ</sequence>
<dbReference type="GO" id="GO:0005789">
    <property type="term" value="C:endoplasmic reticulum membrane"/>
    <property type="evidence" value="ECO:0007669"/>
    <property type="project" value="TreeGrafter"/>
</dbReference>
<dbReference type="OrthoDB" id="434092at2759"/>
<gene>
    <name evidence="11" type="ORF">C0Q70_16037</name>
</gene>
<accession>A0A2T7NNN0</accession>
<keyword evidence="9 10" id="KW-0275">Fatty acid biosynthesis</keyword>
<keyword evidence="6 10" id="KW-1133">Transmembrane helix</keyword>
<protein>
    <recommendedName>
        <fullName evidence="10">Elongation of very long chain fatty acids protein</fullName>
        <ecNumber evidence="10">2.3.1.199</ecNumber>
    </recommendedName>
    <alternativeName>
        <fullName evidence="10">Very-long-chain 3-oxoacyl-CoA synthase</fullName>
    </alternativeName>
</protein>
<dbReference type="GO" id="GO:0034626">
    <property type="term" value="P:fatty acid elongation, polyunsaturated fatty acid"/>
    <property type="evidence" value="ECO:0007669"/>
    <property type="project" value="TreeGrafter"/>
</dbReference>
<feature type="transmembrane region" description="Helical" evidence="10">
    <location>
        <begin position="112"/>
        <end position="129"/>
    </location>
</feature>
<dbReference type="EC" id="2.3.1.199" evidence="10"/>
<keyword evidence="7 10" id="KW-0443">Lipid metabolism</keyword>
<proteinExistence type="inferred from homology"/>
<keyword evidence="3 10" id="KW-0808">Transferase</keyword>
<evidence type="ECO:0000256" key="5">
    <source>
        <dbReference type="ARBA" id="ARBA00022832"/>
    </source>
</evidence>
<comment type="catalytic activity">
    <reaction evidence="10">
        <text>a very-long-chain acyl-CoA + malonyl-CoA + H(+) = a very-long-chain 3-oxoacyl-CoA + CO2 + CoA</text>
        <dbReference type="Rhea" id="RHEA:32727"/>
        <dbReference type="ChEBI" id="CHEBI:15378"/>
        <dbReference type="ChEBI" id="CHEBI:16526"/>
        <dbReference type="ChEBI" id="CHEBI:57287"/>
        <dbReference type="ChEBI" id="CHEBI:57384"/>
        <dbReference type="ChEBI" id="CHEBI:90725"/>
        <dbReference type="ChEBI" id="CHEBI:90736"/>
        <dbReference type="EC" id="2.3.1.199"/>
    </reaction>
</comment>
<feature type="transmembrane region" description="Helical" evidence="10">
    <location>
        <begin position="80"/>
        <end position="100"/>
    </location>
</feature>
<dbReference type="EMBL" id="PZQS01000010">
    <property type="protein sequence ID" value="PVD22781.1"/>
    <property type="molecule type" value="Genomic_DNA"/>
</dbReference>
<evidence type="ECO:0000256" key="8">
    <source>
        <dbReference type="ARBA" id="ARBA00023136"/>
    </source>
</evidence>
<evidence type="ECO:0000313" key="12">
    <source>
        <dbReference type="Proteomes" id="UP000245119"/>
    </source>
</evidence>
<dbReference type="Proteomes" id="UP000245119">
    <property type="component" value="Linkage Group LG10"/>
</dbReference>
<dbReference type="GO" id="GO:0019367">
    <property type="term" value="P:fatty acid elongation, saturated fatty acid"/>
    <property type="evidence" value="ECO:0007669"/>
    <property type="project" value="TreeGrafter"/>
</dbReference>
<feature type="transmembrane region" description="Helical" evidence="10">
    <location>
        <begin position="27"/>
        <end position="54"/>
    </location>
</feature>
<evidence type="ECO:0000256" key="2">
    <source>
        <dbReference type="ARBA" id="ARBA00022516"/>
    </source>
</evidence>
<keyword evidence="2 10" id="KW-0444">Lipid biosynthesis</keyword>
<feature type="transmembrane region" description="Helical" evidence="10">
    <location>
        <begin position="135"/>
        <end position="158"/>
    </location>
</feature>
<keyword evidence="8 10" id="KW-0472">Membrane</keyword>
<dbReference type="InterPro" id="IPR002076">
    <property type="entry name" value="ELO_fam"/>
</dbReference>
<dbReference type="GO" id="GO:0030148">
    <property type="term" value="P:sphingolipid biosynthetic process"/>
    <property type="evidence" value="ECO:0007669"/>
    <property type="project" value="TreeGrafter"/>
</dbReference>